<feature type="transmembrane region" description="Helical" evidence="1">
    <location>
        <begin position="121"/>
        <end position="142"/>
    </location>
</feature>
<keyword evidence="1" id="KW-1133">Transmembrane helix</keyword>
<feature type="transmembrane region" description="Helical" evidence="1">
    <location>
        <begin position="197"/>
        <end position="219"/>
    </location>
</feature>
<dbReference type="PANTHER" id="PTHR37814">
    <property type="entry name" value="CONSERVED MEMBRANE PROTEIN"/>
    <property type="match status" value="1"/>
</dbReference>
<evidence type="ECO:0000313" key="3">
    <source>
        <dbReference type="Proteomes" id="UP000191153"/>
    </source>
</evidence>
<dbReference type="PANTHER" id="PTHR37814:SF1">
    <property type="entry name" value="MEMBRANE PROTEIN"/>
    <property type="match status" value="1"/>
</dbReference>
<feature type="transmembrane region" description="Helical" evidence="1">
    <location>
        <begin position="231"/>
        <end position="255"/>
    </location>
</feature>
<keyword evidence="1" id="KW-0812">Transmembrane</keyword>
<feature type="transmembrane region" description="Helical" evidence="1">
    <location>
        <begin position="85"/>
        <end position="109"/>
    </location>
</feature>
<feature type="transmembrane region" description="Helical" evidence="1">
    <location>
        <begin position="311"/>
        <end position="331"/>
    </location>
</feature>
<feature type="transmembrane region" description="Helical" evidence="1">
    <location>
        <begin position="39"/>
        <end position="64"/>
    </location>
</feature>
<feature type="transmembrane region" description="Helical" evidence="1">
    <location>
        <begin position="149"/>
        <end position="166"/>
    </location>
</feature>
<feature type="transmembrane region" description="Helical" evidence="1">
    <location>
        <begin position="337"/>
        <end position="358"/>
    </location>
</feature>
<reference evidence="2 3" key="1">
    <citation type="submission" date="2017-02" db="EMBL/GenBank/DDBJ databases">
        <authorList>
            <person name="Peterson S.W."/>
        </authorList>
    </citation>
    <scope>NUCLEOTIDE SEQUENCE [LARGE SCALE GENOMIC DNA]</scope>
    <source>
        <strain evidence="2 3">ATCC 700028</strain>
    </source>
</reference>
<dbReference type="AlphaFoldDB" id="A0A1T4NWR3"/>
<dbReference type="Proteomes" id="UP000191153">
    <property type="component" value="Unassembled WGS sequence"/>
</dbReference>
<sequence length="374" mass="40527">MEKPVSLKKIVIFSGAIIAFLIGSGFATGQEVLQYFAAYGYWGVGGAILTLLLLVYVCSSFLIVGQRENFQKGNDIYKYYCGEKLGTCFDYFSTFFCFLSFIVMIGGAAATLNQHYNLPPIVGGLVIAILALITVLAGLNNLVDIIGKIGPTIVIISIFLGVFSLIKNYGNLHPDIIIPALESVESSSKLVKASSSWYLAAFSYVGFCMLWLAGFLASLGKKASSPLEARLGGIFGGIFFSVAVIIVALGLLATIEITAGTQIPMLYLANDVHSAFSSIFAIIILAGIYTTAVPLLWNVSSRFTEEKTSKFKLLTLALVVIGLVTGLWVPFDKLVNVIYVLNGYFGGILLLIMFVRTLKGFFVNPNRNPQFKTK</sequence>
<keyword evidence="1" id="KW-0472">Membrane</keyword>
<gene>
    <name evidence="2" type="ORF">SAMN02745174_01693</name>
</gene>
<feature type="transmembrane region" description="Helical" evidence="1">
    <location>
        <begin position="275"/>
        <end position="299"/>
    </location>
</feature>
<name>A0A1T4NWR3_9FUSO</name>
<evidence type="ECO:0000313" key="2">
    <source>
        <dbReference type="EMBL" id="SJZ83671.1"/>
    </source>
</evidence>
<protein>
    <submittedName>
        <fullName evidence="2">Uncharacterized membrane protein YkvI</fullName>
    </submittedName>
</protein>
<dbReference type="InterPro" id="IPR038728">
    <property type="entry name" value="YkvI-like"/>
</dbReference>
<proteinExistence type="predicted"/>
<dbReference type="RefSeq" id="WP_078694164.1">
    <property type="nucleotide sequence ID" value="NZ_FUWX01000012.1"/>
</dbReference>
<dbReference type="OrthoDB" id="4424890at2"/>
<dbReference type="STRING" id="180163.SAMN02745174_01693"/>
<accession>A0A1T4NWR3</accession>
<dbReference type="EMBL" id="FUWX01000012">
    <property type="protein sequence ID" value="SJZ83671.1"/>
    <property type="molecule type" value="Genomic_DNA"/>
</dbReference>
<evidence type="ECO:0000256" key="1">
    <source>
        <dbReference type="SAM" id="Phobius"/>
    </source>
</evidence>
<keyword evidence="3" id="KW-1185">Reference proteome</keyword>
<organism evidence="2 3">
    <name type="scientific">Cetobacterium ceti</name>
    <dbReference type="NCBI Taxonomy" id="180163"/>
    <lineage>
        <taxon>Bacteria</taxon>
        <taxon>Fusobacteriati</taxon>
        <taxon>Fusobacteriota</taxon>
        <taxon>Fusobacteriia</taxon>
        <taxon>Fusobacteriales</taxon>
        <taxon>Fusobacteriaceae</taxon>
        <taxon>Cetobacterium</taxon>
    </lineage>
</organism>